<proteinExistence type="predicted"/>
<dbReference type="AlphaFoldDB" id="A0A7R9CEV2"/>
<name>A0A7R9CEV2_TIMCR</name>
<organism evidence="1">
    <name type="scientific">Timema cristinae</name>
    <name type="common">Walking stick</name>
    <dbReference type="NCBI Taxonomy" id="61476"/>
    <lineage>
        <taxon>Eukaryota</taxon>
        <taxon>Metazoa</taxon>
        <taxon>Ecdysozoa</taxon>
        <taxon>Arthropoda</taxon>
        <taxon>Hexapoda</taxon>
        <taxon>Insecta</taxon>
        <taxon>Pterygota</taxon>
        <taxon>Neoptera</taxon>
        <taxon>Polyneoptera</taxon>
        <taxon>Phasmatodea</taxon>
        <taxon>Timematodea</taxon>
        <taxon>Timematoidea</taxon>
        <taxon>Timematidae</taxon>
        <taxon>Timema</taxon>
    </lineage>
</organism>
<reference evidence="1" key="1">
    <citation type="submission" date="2020-11" db="EMBL/GenBank/DDBJ databases">
        <authorList>
            <person name="Tran Van P."/>
        </authorList>
    </citation>
    <scope>NUCLEOTIDE SEQUENCE</scope>
</reference>
<gene>
    <name evidence="1" type="ORF">TCEB3V08_LOCUS2396</name>
</gene>
<accession>A0A7R9CEV2</accession>
<sequence>MVYVRLSKTTAYSQAPLRLNDRAASLSFTRHLLALVVIRRNFANSPPPNVSSWRPSPKTVLTPTLFYECEACVCQEKYKSKIKSSTLIYTDCIFRNCARNIPIIVPFSKQHPVDWFKTTFVEVGQRSVAVKILSDKIIELAEAWDKNDIFKENDKTKKDRNRKRARNSCTCSLREEKGEKKERVREGEGKIGRPLSPLSFLGFRPTSVAELANTLVVLSSTA</sequence>
<dbReference type="EMBL" id="OC316977">
    <property type="protein sequence ID" value="CAD7394471.1"/>
    <property type="molecule type" value="Genomic_DNA"/>
</dbReference>
<protein>
    <submittedName>
        <fullName evidence="1">Uncharacterized protein</fullName>
    </submittedName>
</protein>
<evidence type="ECO:0000313" key="1">
    <source>
        <dbReference type="EMBL" id="CAD7394471.1"/>
    </source>
</evidence>